<evidence type="ECO:0000256" key="1">
    <source>
        <dbReference type="ARBA" id="ARBA00022448"/>
    </source>
</evidence>
<dbReference type="Proteomes" id="UP000295543">
    <property type="component" value="Unassembled WGS sequence"/>
</dbReference>
<reference evidence="9 10" key="1">
    <citation type="submission" date="2019-03" db="EMBL/GenBank/DDBJ databases">
        <title>Luteimonas zhaokaii sp.nov., isolated from the rectal contents of Plateau pika in Yushu, Qinghai Province, China.</title>
        <authorList>
            <person name="Zhang G."/>
        </authorList>
    </citation>
    <scope>NUCLEOTIDE SEQUENCE [LARGE SCALE GENOMIC DNA]</scope>
    <source>
        <strain evidence="9 10">THG-MD21</strain>
    </source>
</reference>
<feature type="transmembrane region" description="Helical" evidence="8">
    <location>
        <begin position="6"/>
        <end position="27"/>
    </location>
</feature>
<dbReference type="HAMAP" id="MF_01521">
    <property type="entry name" value="MntP_pump"/>
    <property type="match status" value="1"/>
</dbReference>
<feature type="transmembrane region" description="Helical" evidence="8">
    <location>
        <begin position="167"/>
        <end position="184"/>
    </location>
</feature>
<dbReference type="NCBIfam" id="NF008546">
    <property type="entry name" value="PRK11469.1"/>
    <property type="match status" value="1"/>
</dbReference>
<comment type="function">
    <text evidence="8">Probably functions as a manganese efflux pump.</text>
</comment>
<dbReference type="GO" id="GO:0005886">
    <property type="term" value="C:plasma membrane"/>
    <property type="evidence" value="ECO:0007669"/>
    <property type="project" value="UniProtKB-SubCell"/>
</dbReference>
<name>A0A4R5UCU3_9GAMM</name>
<proteinExistence type="inferred from homology"/>
<evidence type="ECO:0000256" key="8">
    <source>
        <dbReference type="HAMAP-Rule" id="MF_01521"/>
    </source>
</evidence>
<accession>A0A4R5UCU3</accession>
<dbReference type="RefSeq" id="WP_133392603.1">
    <property type="nucleotide sequence ID" value="NZ_SMTG01000002.1"/>
</dbReference>
<dbReference type="PANTHER" id="PTHR35529">
    <property type="entry name" value="MANGANESE EFFLUX PUMP MNTP-RELATED"/>
    <property type="match status" value="1"/>
</dbReference>
<evidence type="ECO:0000256" key="2">
    <source>
        <dbReference type="ARBA" id="ARBA00022475"/>
    </source>
</evidence>
<dbReference type="InterPro" id="IPR022929">
    <property type="entry name" value="Put_MntP"/>
</dbReference>
<feature type="transmembrane region" description="Helical" evidence="8">
    <location>
        <begin position="134"/>
        <end position="155"/>
    </location>
</feature>
<feature type="transmembrane region" description="Helical" evidence="8">
    <location>
        <begin position="39"/>
        <end position="62"/>
    </location>
</feature>
<dbReference type="GO" id="GO:0005384">
    <property type="term" value="F:manganese ion transmembrane transporter activity"/>
    <property type="evidence" value="ECO:0007669"/>
    <property type="project" value="UniProtKB-UniRule"/>
</dbReference>
<dbReference type="EMBL" id="SMTG01000002">
    <property type="protein sequence ID" value="TDK33095.1"/>
    <property type="molecule type" value="Genomic_DNA"/>
</dbReference>
<evidence type="ECO:0000256" key="5">
    <source>
        <dbReference type="ARBA" id="ARBA00023065"/>
    </source>
</evidence>
<comment type="subcellular location">
    <subcellularLocation>
        <location evidence="8">Cell membrane</location>
        <topology evidence="8">Multi-pass membrane protein</topology>
    </subcellularLocation>
</comment>
<evidence type="ECO:0000256" key="3">
    <source>
        <dbReference type="ARBA" id="ARBA00022692"/>
    </source>
</evidence>
<dbReference type="InterPro" id="IPR003810">
    <property type="entry name" value="Mntp/YtaF"/>
</dbReference>
<comment type="caution">
    <text evidence="9">The sequence shown here is derived from an EMBL/GenBank/DDBJ whole genome shotgun (WGS) entry which is preliminary data.</text>
</comment>
<keyword evidence="7 8" id="KW-0464">Manganese</keyword>
<feature type="transmembrane region" description="Helical" evidence="8">
    <location>
        <begin position="68"/>
        <end position="85"/>
    </location>
</feature>
<evidence type="ECO:0000256" key="7">
    <source>
        <dbReference type="ARBA" id="ARBA00023211"/>
    </source>
</evidence>
<keyword evidence="4 8" id="KW-1133">Transmembrane helix</keyword>
<keyword evidence="5 8" id="KW-0406">Ion transport</keyword>
<dbReference type="PANTHER" id="PTHR35529:SF1">
    <property type="entry name" value="MANGANESE EFFLUX PUMP MNTP-RELATED"/>
    <property type="match status" value="1"/>
</dbReference>
<keyword evidence="3 8" id="KW-0812">Transmembrane</keyword>
<dbReference type="Pfam" id="PF02659">
    <property type="entry name" value="Mntp"/>
    <property type="match status" value="1"/>
</dbReference>
<comment type="similarity">
    <text evidence="8">Belongs to the MntP (TC 9.B.29) family.</text>
</comment>
<keyword evidence="1 8" id="KW-0813">Transport</keyword>
<evidence type="ECO:0000313" key="10">
    <source>
        <dbReference type="Proteomes" id="UP000295543"/>
    </source>
</evidence>
<gene>
    <name evidence="8 9" type="primary">mntP</name>
    <name evidence="9" type="ORF">E2F49_03350</name>
</gene>
<dbReference type="OrthoDB" id="9811590at2"/>
<dbReference type="AlphaFoldDB" id="A0A4R5UCU3"/>
<evidence type="ECO:0000313" key="9">
    <source>
        <dbReference type="EMBL" id="TDK33095.1"/>
    </source>
</evidence>
<evidence type="ECO:0000256" key="6">
    <source>
        <dbReference type="ARBA" id="ARBA00023136"/>
    </source>
</evidence>
<protein>
    <recommendedName>
        <fullName evidence="8">Putative manganese efflux pump MntP</fullName>
    </recommendedName>
</protein>
<organism evidence="9 10">
    <name type="scientific">Luteimonas terrae</name>
    <dbReference type="NCBI Taxonomy" id="1530191"/>
    <lineage>
        <taxon>Bacteria</taxon>
        <taxon>Pseudomonadati</taxon>
        <taxon>Pseudomonadota</taxon>
        <taxon>Gammaproteobacteria</taxon>
        <taxon>Lysobacterales</taxon>
        <taxon>Lysobacteraceae</taxon>
        <taxon>Luteimonas</taxon>
    </lineage>
</organism>
<sequence>MSFLSIILIGFAMSTDAFAAAIGKGAAMQRPRFPEALRAGAIFGAIEAITPVIGWALGLAAAAYVTAWDHWIAFVLLGVLGLRMVRAGLQQDAPADDDDDARPHGFWTLAATGFATSIDAMAVGVGLAFLDVNILLVAGVIGVCTLVMVTTGVMLGRALGAIVGKRAEIIGGLILIAIGSVILYEHLSGKGGGIGLA</sequence>
<keyword evidence="10" id="KW-1185">Reference proteome</keyword>
<feature type="transmembrane region" description="Helical" evidence="8">
    <location>
        <begin position="106"/>
        <end position="128"/>
    </location>
</feature>
<keyword evidence="6 8" id="KW-0472">Membrane</keyword>
<evidence type="ECO:0000256" key="4">
    <source>
        <dbReference type="ARBA" id="ARBA00022989"/>
    </source>
</evidence>
<keyword evidence="2 8" id="KW-1003">Cell membrane</keyword>